<reference evidence="8" key="1">
    <citation type="submission" date="2021-01" db="EMBL/GenBank/DDBJ databases">
        <title>Modified the classification status of verrucomicrobia.</title>
        <authorList>
            <person name="Feng X."/>
        </authorList>
    </citation>
    <scope>NUCLEOTIDE SEQUENCE</scope>
    <source>
        <strain evidence="8">JCM 18052</strain>
    </source>
</reference>
<comment type="caution">
    <text evidence="8">The sequence shown here is derived from an EMBL/GenBank/DDBJ whole genome shotgun (WGS) entry which is preliminary data.</text>
</comment>
<evidence type="ECO:0000259" key="7">
    <source>
        <dbReference type="Pfam" id="PF09335"/>
    </source>
</evidence>
<proteinExistence type="inferred from homology"/>
<feature type="transmembrane region" description="Helical" evidence="6">
    <location>
        <begin position="48"/>
        <end position="71"/>
    </location>
</feature>
<evidence type="ECO:0000256" key="1">
    <source>
        <dbReference type="ARBA" id="ARBA00004651"/>
    </source>
</evidence>
<dbReference type="InterPro" id="IPR032816">
    <property type="entry name" value="VTT_dom"/>
</dbReference>
<dbReference type="Proteomes" id="UP000600139">
    <property type="component" value="Unassembled WGS sequence"/>
</dbReference>
<sequence length="212" mass="23439">MKLWSEIRRHWGKLLVFLVLAAACGWLFTEGGKETREMLTEQVRNLPAFWFIVAYALLPVAGVPLSPLLVLAGVKFGFWQGMAVAAAGIFIHHVIAYHLVHGGLRRRVSERLERSSYSIPTPDAKNHVWFTAVFASVHGPPYAIKLYLLALTEVSFRVYLWVGAPVYIIFCVVPVGAGSSAISVNPLWLYGGLAAVMLLAFLGKWLGKSMSK</sequence>
<evidence type="ECO:0000256" key="2">
    <source>
        <dbReference type="ARBA" id="ARBA00022475"/>
    </source>
</evidence>
<feature type="transmembrane region" description="Helical" evidence="6">
    <location>
        <begin position="128"/>
        <end position="151"/>
    </location>
</feature>
<feature type="transmembrane region" description="Helical" evidence="6">
    <location>
        <begin position="188"/>
        <end position="207"/>
    </location>
</feature>
<dbReference type="AlphaFoldDB" id="A0A934VCJ6"/>
<dbReference type="GO" id="GO:0005886">
    <property type="term" value="C:plasma membrane"/>
    <property type="evidence" value="ECO:0007669"/>
    <property type="project" value="UniProtKB-SubCell"/>
</dbReference>
<organism evidence="8 9">
    <name type="scientific">Luteolibacter yonseiensis</name>
    <dbReference type="NCBI Taxonomy" id="1144680"/>
    <lineage>
        <taxon>Bacteria</taxon>
        <taxon>Pseudomonadati</taxon>
        <taxon>Verrucomicrobiota</taxon>
        <taxon>Verrucomicrobiia</taxon>
        <taxon>Verrucomicrobiales</taxon>
        <taxon>Verrucomicrobiaceae</taxon>
        <taxon>Luteolibacter</taxon>
    </lineage>
</organism>
<keyword evidence="5 6" id="KW-0472">Membrane</keyword>
<dbReference type="Pfam" id="PF09335">
    <property type="entry name" value="VTT_dom"/>
    <property type="match status" value="1"/>
</dbReference>
<evidence type="ECO:0000256" key="3">
    <source>
        <dbReference type="ARBA" id="ARBA00022692"/>
    </source>
</evidence>
<comment type="subcellular location">
    <subcellularLocation>
        <location evidence="1 6">Cell membrane</location>
        <topology evidence="1 6">Multi-pass membrane protein</topology>
    </subcellularLocation>
</comment>
<dbReference type="RefSeq" id="WP_200351963.1">
    <property type="nucleotide sequence ID" value="NZ_BAABHZ010000006.1"/>
</dbReference>
<accession>A0A934VCJ6</accession>
<feature type="domain" description="VTT" evidence="7">
    <location>
        <begin position="63"/>
        <end position="179"/>
    </location>
</feature>
<keyword evidence="9" id="KW-1185">Reference proteome</keyword>
<feature type="transmembrane region" description="Helical" evidence="6">
    <location>
        <begin position="158"/>
        <end position="182"/>
    </location>
</feature>
<dbReference type="EMBL" id="JAENIK010000011">
    <property type="protein sequence ID" value="MBK1817041.1"/>
    <property type="molecule type" value="Genomic_DNA"/>
</dbReference>
<protein>
    <recommendedName>
        <fullName evidence="6">TVP38/TMEM64 family membrane protein</fullName>
    </recommendedName>
</protein>
<evidence type="ECO:0000256" key="4">
    <source>
        <dbReference type="ARBA" id="ARBA00022989"/>
    </source>
</evidence>
<feature type="transmembrane region" description="Helical" evidence="6">
    <location>
        <begin position="78"/>
        <end position="100"/>
    </location>
</feature>
<dbReference type="PANTHER" id="PTHR12677">
    <property type="entry name" value="GOLGI APPARATUS MEMBRANE PROTEIN TVP38-RELATED"/>
    <property type="match status" value="1"/>
</dbReference>
<feature type="transmembrane region" description="Helical" evidence="6">
    <location>
        <begin position="12"/>
        <end position="28"/>
    </location>
</feature>
<keyword evidence="2 6" id="KW-1003">Cell membrane</keyword>
<dbReference type="PROSITE" id="PS51257">
    <property type="entry name" value="PROKAR_LIPOPROTEIN"/>
    <property type="match status" value="1"/>
</dbReference>
<comment type="similarity">
    <text evidence="6">Belongs to the TVP38/TMEM64 family.</text>
</comment>
<gene>
    <name evidence="8" type="ORF">JIN84_15560</name>
</gene>
<evidence type="ECO:0000256" key="6">
    <source>
        <dbReference type="RuleBase" id="RU366058"/>
    </source>
</evidence>
<name>A0A934VCJ6_9BACT</name>
<keyword evidence="3 6" id="KW-0812">Transmembrane</keyword>
<evidence type="ECO:0000313" key="9">
    <source>
        <dbReference type="Proteomes" id="UP000600139"/>
    </source>
</evidence>
<keyword evidence="4 6" id="KW-1133">Transmembrane helix</keyword>
<evidence type="ECO:0000256" key="5">
    <source>
        <dbReference type="ARBA" id="ARBA00023136"/>
    </source>
</evidence>
<evidence type="ECO:0000313" key="8">
    <source>
        <dbReference type="EMBL" id="MBK1817041.1"/>
    </source>
</evidence>
<dbReference type="InterPro" id="IPR015414">
    <property type="entry name" value="TMEM64"/>
</dbReference>
<dbReference type="PANTHER" id="PTHR12677:SF59">
    <property type="entry name" value="GOLGI APPARATUS MEMBRANE PROTEIN TVP38-RELATED"/>
    <property type="match status" value="1"/>
</dbReference>